<comment type="subcellular location">
    <subcellularLocation>
        <location evidence="1">Cell membrane</location>
        <topology evidence="1">Multi-pass membrane protein</topology>
    </subcellularLocation>
</comment>
<dbReference type="EMBL" id="JAXUBE010000045">
    <property type="protein sequence ID" value="MEB2664152.1"/>
    <property type="molecule type" value="Genomic_DNA"/>
</dbReference>
<sequence length="88" mass="9105">LGATRRQLARAQRLELLAVGGLAGLLAAGGATAVAWVLSTQVFDFAISLQWWPWLAGALAGMLGAWAGGALALRGVLRTPPLVTLREA</sequence>
<evidence type="ECO:0000256" key="5">
    <source>
        <dbReference type="ARBA" id="ARBA00023136"/>
    </source>
</evidence>
<evidence type="ECO:0000256" key="4">
    <source>
        <dbReference type="ARBA" id="ARBA00022989"/>
    </source>
</evidence>
<evidence type="ECO:0000256" key="3">
    <source>
        <dbReference type="ARBA" id="ARBA00022692"/>
    </source>
</evidence>
<feature type="non-terminal residue" evidence="8">
    <location>
        <position position="1"/>
    </location>
</feature>
<evidence type="ECO:0000256" key="2">
    <source>
        <dbReference type="ARBA" id="ARBA00022475"/>
    </source>
</evidence>
<proteinExistence type="predicted"/>
<evidence type="ECO:0000313" key="9">
    <source>
        <dbReference type="Proteomes" id="UP001324595"/>
    </source>
</evidence>
<dbReference type="InterPro" id="IPR003838">
    <property type="entry name" value="ABC3_permease_C"/>
</dbReference>
<keyword evidence="5 6" id="KW-0472">Membrane</keyword>
<keyword evidence="2" id="KW-1003">Cell membrane</keyword>
<dbReference type="RefSeq" id="WP_134817505.1">
    <property type="nucleotide sequence ID" value="NZ_JAXUBE010000045.1"/>
</dbReference>
<evidence type="ECO:0000256" key="1">
    <source>
        <dbReference type="ARBA" id="ARBA00004651"/>
    </source>
</evidence>
<keyword evidence="3 6" id="KW-0812">Transmembrane</keyword>
<organism evidence="8 9">
    <name type="scientific">Bordetella parapertussis</name>
    <dbReference type="NCBI Taxonomy" id="519"/>
    <lineage>
        <taxon>Bacteria</taxon>
        <taxon>Pseudomonadati</taxon>
        <taxon>Pseudomonadota</taxon>
        <taxon>Betaproteobacteria</taxon>
        <taxon>Burkholderiales</taxon>
        <taxon>Alcaligenaceae</taxon>
        <taxon>Bordetella</taxon>
    </lineage>
</organism>
<comment type="caution">
    <text evidence="8">The sequence shown here is derived from an EMBL/GenBank/DDBJ whole genome shotgun (WGS) entry which is preliminary data.</text>
</comment>
<dbReference type="Proteomes" id="UP001324595">
    <property type="component" value="Unassembled WGS sequence"/>
</dbReference>
<dbReference type="Pfam" id="PF02687">
    <property type="entry name" value="FtsX"/>
    <property type="match status" value="1"/>
</dbReference>
<name>A0ABU5X5I0_BORPP</name>
<gene>
    <name evidence="8" type="ORF">U5T69_13345</name>
</gene>
<protein>
    <submittedName>
        <fullName evidence="8">FtsX-like permease family protein</fullName>
    </submittedName>
</protein>
<evidence type="ECO:0000313" key="8">
    <source>
        <dbReference type="EMBL" id="MEB2664152.1"/>
    </source>
</evidence>
<keyword evidence="9" id="KW-1185">Reference proteome</keyword>
<reference evidence="8 9" key="1">
    <citation type="submission" date="2023-12" db="EMBL/GenBank/DDBJ databases">
        <title>Draft Genome Sequences of Bordetella parapertussis clinical Isolates from Colombia, 2023.</title>
        <authorList>
            <person name="Montilla E.A."/>
            <person name="Rojas F."/>
            <person name="Vargas M.N."/>
            <person name="Bonilla V."/>
            <person name="Duarte C."/>
        </authorList>
    </citation>
    <scope>NUCLEOTIDE SEQUENCE [LARGE SCALE GENOMIC DNA]</scope>
    <source>
        <strain evidence="8 9">320001806</strain>
    </source>
</reference>
<feature type="transmembrane region" description="Helical" evidence="6">
    <location>
        <begin position="16"/>
        <end position="39"/>
    </location>
</feature>
<evidence type="ECO:0000256" key="6">
    <source>
        <dbReference type="SAM" id="Phobius"/>
    </source>
</evidence>
<keyword evidence="4 6" id="KW-1133">Transmembrane helix</keyword>
<feature type="transmembrane region" description="Helical" evidence="6">
    <location>
        <begin position="51"/>
        <end position="73"/>
    </location>
</feature>
<feature type="domain" description="ABC3 transporter permease C-terminal" evidence="7">
    <location>
        <begin position="1"/>
        <end position="81"/>
    </location>
</feature>
<accession>A0ABU5X5I0</accession>
<evidence type="ECO:0000259" key="7">
    <source>
        <dbReference type="Pfam" id="PF02687"/>
    </source>
</evidence>